<dbReference type="AlphaFoldDB" id="A0A6N4Q297"/>
<name>A0A6N4Q297_9LEPT</name>
<proteinExistence type="predicted"/>
<dbReference type="Proteomes" id="UP000297239">
    <property type="component" value="Unassembled WGS sequence"/>
</dbReference>
<organism evidence="1 2">
    <name type="scientific">Leptospira kanakyensis</name>
    <dbReference type="NCBI Taxonomy" id="2484968"/>
    <lineage>
        <taxon>Bacteria</taxon>
        <taxon>Pseudomonadati</taxon>
        <taxon>Spirochaetota</taxon>
        <taxon>Spirochaetia</taxon>
        <taxon>Leptospirales</taxon>
        <taxon>Leptospiraceae</taxon>
        <taxon>Leptospira</taxon>
    </lineage>
</organism>
<gene>
    <name evidence="1" type="ORF">EHQ18_08245</name>
</gene>
<dbReference type="EMBL" id="RQFF01000017">
    <property type="protein sequence ID" value="TGK71502.1"/>
    <property type="molecule type" value="Genomic_DNA"/>
</dbReference>
<keyword evidence="2" id="KW-1185">Reference proteome</keyword>
<protein>
    <submittedName>
        <fullName evidence="1">Uncharacterized protein</fullName>
    </submittedName>
</protein>
<dbReference type="RefSeq" id="WP_135637391.1">
    <property type="nucleotide sequence ID" value="NZ_RQFE01000032.1"/>
</dbReference>
<evidence type="ECO:0000313" key="1">
    <source>
        <dbReference type="EMBL" id="TGK71502.1"/>
    </source>
</evidence>
<sequence>MIDKKTIPEIYNATIELGDKSSEYLPFSTDITLQENMVDQLFQLIPWIKGAKNQLAQTGTGEKANKFLYLQSTIYALISLLKCIINIKKNNYQQAWMDVIDAEEYIALGIRLAPEPEFIMYLSQHREMIEKTMFPKIPIYSSLGSIVRGGKCNLCLSNYENCDHIEGIIYKGKMCRIIDQTNLRVNHTALVKNPRDRRCIPLEMENSNNKMEDIFTKIERDISEEELKSKGQNGFLINFIAFNNQRIDTD</sequence>
<reference evidence="1" key="1">
    <citation type="journal article" date="2019" name="PLoS Negl. Trop. Dis.">
        <title>Revisiting the worldwide diversity of Leptospira species in the environment.</title>
        <authorList>
            <person name="Vincent A.T."/>
            <person name="Schiettekatte O."/>
            <person name="Bourhy P."/>
            <person name="Veyrier F.J."/>
            <person name="Picardeau M."/>
        </authorList>
    </citation>
    <scope>NUCLEOTIDE SEQUENCE [LARGE SCALE GENOMIC DNA]</scope>
    <source>
        <strain evidence="1">201800293</strain>
    </source>
</reference>
<accession>A0A6N4Q297</accession>
<comment type="caution">
    <text evidence="1">The sequence shown here is derived from an EMBL/GenBank/DDBJ whole genome shotgun (WGS) entry which is preliminary data.</text>
</comment>
<evidence type="ECO:0000313" key="2">
    <source>
        <dbReference type="Proteomes" id="UP000297239"/>
    </source>
</evidence>
<dbReference type="OrthoDB" id="9801392at2"/>